<evidence type="ECO:0000256" key="1">
    <source>
        <dbReference type="ARBA" id="ARBA00022617"/>
    </source>
</evidence>
<dbReference type="Pfam" id="PF00034">
    <property type="entry name" value="Cytochrom_C"/>
    <property type="match status" value="1"/>
</dbReference>
<keyword evidence="5" id="KW-0812">Transmembrane</keyword>
<dbReference type="InterPro" id="IPR011042">
    <property type="entry name" value="6-blade_b-propeller_TolB-like"/>
</dbReference>
<keyword evidence="5" id="KW-1133">Transmembrane helix</keyword>
<dbReference type="PANTHER" id="PTHR33546:SF1">
    <property type="entry name" value="LARGE, MULTIFUNCTIONAL SECRETED PROTEIN"/>
    <property type="match status" value="1"/>
</dbReference>
<dbReference type="AlphaFoldDB" id="A0A512B828"/>
<keyword evidence="1 4" id="KW-0349">Heme</keyword>
<name>A0A512B828_9BACT</name>
<dbReference type="InterPro" id="IPR009056">
    <property type="entry name" value="Cyt_c-like_dom"/>
</dbReference>
<dbReference type="SUPFAM" id="SSF46626">
    <property type="entry name" value="Cytochrome c"/>
    <property type="match status" value="1"/>
</dbReference>
<dbReference type="SUPFAM" id="SSF50952">
    <property type="entry name" value="Soluble quinoprotein glucose dehydrogenase"/>
    <property type="match status" value="1"/>
</dbReference>
<dbReference type="RefSeq" id="WP_246113147.1">
    <property type="nucleotide sequence ID" value="NZ_BJYT01000001.1"/>
</dbReference>
<organism evidence="7 8">
    <name type="scientific">Segetibacter aerophilus</name>
    <dbReference type="NCBI Taxonomy" id="670293"/>
    <lineage>
        <taxon>Bacteria</taxon>
        <taxon>Pseudomonadati</taxon>
        <taxon>Bacteroidota</taxon>
        <taxon>Chitinophagia</taxon>
        <taxon>Chitinophagales</taxon>
        <taxon>Chitinophagaceae</taxon>
        <taxon>Segetibacter</taxon>
    </lineage>
</organism>
<dbReference type="EMBL" id="BJYT01000001">
    <property type="protein sequence ID" value="GEO08108.1"/>
    <property type="molecule type" value="Genomic_DNA"/>
</dbReference>
<keyword evidence="2 4" id="KW-0479">Metal-binding</keyword>
<dbReference type="SUPFAM" id="SSF48371">
    <property type="entry name" value="ARM repeat"/>
    <property type="match status" value="1"/>
</dbReference>
<dbReference type="PROSITE" id="PS51007">
    <property type="entry name" value="CYTC"/>
    <property type="match status" value="1"/>
</dbReference>
<keyword evidence="8" id="KW-1185">Reference proteome</keyword>
<feature type="domain" description="Cytochrome c" evidence="6">
    <location>
        <begin position="654"/>
        <end position="751"/>
    </location>
</feature>
<comment type="caution">
    <text evidence="7">The sequence shown here is derived from an EMBL/GenBank/DDBJ whole genome shotgun (WGS) entry which is preliminary data.</text>
</comment>
<dbReference type="Pfam" id="PF23500">
    <property type="entry name" value="DUF7133"/>
    <property type="match status" value="1"/>
</dbReference>
<evidence type="ECO:0000313" key="7">
    <source>
        <dbReference type="EMBL" id="GEO08108.1"/>
    </source>
</evidence>
<dbReference type="InterPro" id="IPR016024">
    <property type="entry name" value="ARM-type_fold"/>
</dbReference>
<dbReference type="PANTHER" id="PTHR33546">
    <property type="entry name" value="LARGE, MULTIFUNCTIONAL SECRETED PROTEIN-RELATED"/>
    <property type="match status" value="1"/>
</dbReference>
<evidence type="ECO:0000313" key="8">
    <source>
        <dbReference type="Proteomes" id="UP000321513"/>
    </source>
</evidence>
<sequence>MRQIEQLSLELLNKTKQVYLIRNVLYFLPALVLIAGFTLLAKNHQNHSKNALVIDGPKKPTSSPVLSPEEGIKKMHVEDGFMVKLVASEPLTTAPVALNFDEKGRIWVVEMEDYMPDTIGTGEDQPLGKVAILSDKNGDGVMDDRKVVIDSLVLPRAICLIENGILVAEPPYLWYYDLKDDKAINKTLVDAKYADGGNVEHQPNGLFRALDNWIYSAKSAKRYRKKGSKWLVEKTHFRGQWGITQDDQGRLFYNTNSENLLGDYFSPGLGATNEHQRAVSGYVKKIVADNRVYPVRPTPGVNRGYLEGVLDDSLRLVNFTAACGPVIYNADLFDKEYYGNAFVAEPSANLIKRNLLQEDGYRIDGREAYVKKEFLASEDERFRPVSLYVGPDGAMYVVDLYRGIIQHKTYLTPYLKNEIKERNLTQPLSCGRIYKVVPVNKSGEAVKFSKDANQLVSLLQSPNGWVRNKAQQLLLDGKYKTVAPALRKNLVAGNNPLALTHSMWTLEGLGLLQPSDVLPLLKQTDPKIRTQALTVLPSVLNKTNYVQFMPVLQKMINQDDSLAAPYIAFLAHHIQPLSASASKQLLLTLSKKYASNQYVADAIISNLQDKETAFYQEALRVNPDSSLAIFKQLKRVMTDVAWSKNNSNAVDIAKLYPKGAALFGTICQTCHGKDGNGVPSLAPPLNNSEWVTGDKNKLLSIILYGLTGPVKVAGKVYKAPEINGDMPSIGASKEFTDADIAQVANFIRSSWLNKATDKVTAADVTNTRKRFKNREKTFTMEELAKLP</sequence>
<protein>
    <submittedName>
        <fullName evidence="7">Dehydrogenase</fullName>
    </submittedName>
</protein>
<dbReference type="InterPro" id="IPR011041">
    <property type="entry name" value="Quinoprot_gluc/sorb_DH_b-prop"/>
</dbReference>
<reference evidence="7 8" key="1">
    <citation type="submission" date="2019-07" db="EMBL/GenBank/DDBJ databases">
        <title>Whole genome shotgun sequence of Segetibacter aerophilus NBRC 106135.</title>
        <authorList>
            <person name="Hosoyama A."/>
            <person name="Uohara A."/>
            <person name="Ohji S."/>
            <person name="Ichikawa N."/>
        </authorList>
    </citation>
    <scope>NUCLEOTIDE SEQUENCE [LARGE SCALE GENOMIC DNA]</scope>
    <source>
        <strain evidence="7 8">NBRC 106135</strain>
    </source>
</reference>
<keyword evidence="5" id="KW-0472">Membrane</keyword>
<dbReference type="Gene3D" id="2.120.10.30">
    <property type="entry name" value="TolB, C-terminal domain"/>
    <property type="match status" value="1"/>
</dbReference>
<dbReference type="InterPro" id="IPR011989">
    <property type="entry name" value="ARM-like"/>
</dbReference>
<feature type="transmembrane region" description="Helical" evidence="5">
    <location>
        <begin position="20"/>
        <end position="41"/>
    </location>
</feature>
<dbReference type="Gene3D" id="1.10.760.10">
    <property type="entry name" value="Cytochrome c-like domain"/>
    <property type="match status" value="1"/>
</dbReference>
<dbReference type="InterPro" id="IPR055557">
    <property type="entry name" value="DUF7133"/>
</dbReference>
<evidence type="ECO:0000256" key="3">
    <source>
        <dbReference type="ARBA" id="ARBA00023004"/>
    </source>
</evidence>
<keyword evidence="3 4" id="KW-0408">Iron</keyword>
<proteinExistence type="predicted"/>
<dbReference type="GO" id="GO:0046872">
    <property type="term" value="F:metal ion binding"/>
    <property type="evidence" value="ECO:0007669"/>
    <property type="project" value="UniProtKB-KW"/>
</dbReference>
<dbReference type="GO" id="GO:0020037">
    <property type="term" value="F:heme binding"/>
    <property type="evidence" value="ECO:0007669"/>
    <property type="project" value="InterPro"/>
</dbReference>
<dbReference type="GO" id="GO:0009055">
    <property type="term" value="F:electron transfer activity"/>
    <property type="evidence" value="ECO:0007669"/>
    <property type="project" value="InterPro"/>
</dbReference>
<gene>
    <name evidence="7" type="ORF">SAE01_06040</name>
</gene>
<evidence type="ECO:0000256" key="5">
    <source>
        <dbReference type="SAM" id="Phobius"/>
    </source>
</evidence>
<dbReference type="InterPro" id="IPR036909">
    <property type="entry name" value="Cyt_c-like_dom_sf"/>
</dbReference>
<dbReference type="Gene3D" id="1.25.10.10">
    <property type="entry name" value="Leucine-rich Repeat Variant"/>
    <property type="match status" value="1"/>
</dbReference>
<evidence type="ECO:0000256" key="2">
    <source>
        <dbReference type="ARBA" id="ARBA00022723"/>
    </source>
</evidence>
<evidence type="ECO:0000256" key="4">
    <source>
        <dbReference type="PROSITE-ProRule" id="PRU00433"/>
    </source>
</evidence>
<accession>A0A512B828</accession>
<evidence type="ECO:0000259" key="6">
    <source>
        <dbReference type="PROSITE" id="PS51007"/>
    </source>
</evidence>
<dbReference type="Proteomes" id="UP000321513">
    <property type="component" value="Unassembled WGS sequence"/>
</dbReference>